<feature type="transmembrane region" description="Helical" evidence="1">
    <location>
        <begin position="46"/>
        <end position="67"/>
    </location>
</feature>
<keyword evidence="3" id="KW-1185">Reference proteome</keyword>
<evidence type="ECO:0000313" key="2">
    <source>
        <dbReference type="EMBL" id="ORY03772.1"/>
    </source>
</evidence>
<sequence length="212" mass="24068">MQFNRKKSVEIAVTRRILMCLLGGEQIIGVFLLYFDLAVPALERPYISIVTNILTIGMCGLDMYGSLRYIKRILLLYSVWCVLFTLWIVFCALTSLSVIHVSSYTQDIAQMDEHLFISIPIQYAHALVWNLHISIKVSLLTSLSLIYVSMLILAVSGRVCSFTAPQTKVTSLSHQIATAVLSIIVRRAYLMEQRLWDDLDNQVLARYSGLYP</sequence>
<dbReference type="EMBL" id="MCFE01000042">
    <property type="protein sequence ID" value="ORY03772.1"/>
    <property type="molecule type" value="Genomic_DNA"/>
</dbReference>
<dbReference type="Proteomes" id="UP000193498">
    <property type="component" value="Unassembled WGS sequence"/>
</dbReference>
<keyword evidence="1" id="KW-0472">Membrane</keyword>
<dbReference type="AlphaFoldDB" id="A0A1Y1Z0F2"/>
<feature type="transmembrane region" description="Helical" evidence="1">
    <location>
        <begin position="12"/>
        <end position="34"/>
    </location>
</feature>
<organism evidence="2 3">
    <name type="scientific">Basidiobolus meristosporus CBS 931.73</name>
    <dbReference type="NCBI Taxonomy" id="1314790"/>
    <lineage>
        <taxon>Eukaryota</taxon>
        <taxon>Fungi</taxon>
        <taxon>Fungi incertae sedis</taxon>
        <taxon>Zoopagomycota</taxon>
        <taxon>Entomophthoromycotina</taxon>
        <taxon>Basidiobolomycetes</taxon>
        <taxon>Basidiobolales</taxon>
        <taxon>Basidiobolaceae</taxon>
        <taxon>Basidiobolus</taxon>
    </lineage>
</organism>
<name>A0A1Y1Z0F2_9FUNG</name>
<reference evidence="2 3" key="1">
    <citation type="submission" date="2016-07" db="EMBL/GenBank/DDBJ databases">
        <title>Pervasive Adenine N6-methylation of Active Genes in Fungi.</title>
        <authorList>
            <consortium name="DOE Joint Genome Institute"/>
            <person name="Mondo S.J."/>
            <person name="Dannebaum R.O."/>
            <person name="Kuo R.C."/>
            <person name="Labutti K."/>
            <person name="Haridas S."/>
            <person name="Kuo A."/>
            <person name="Salamov A."/>
            <person name="Ahrendt S.R."/>
            <person name="Lipzen A."/>
            <person name="Sullivan W."/>
            <person name="Andreopoulos W.B."/>
            <person name="Clum A."/>
            <person name="Lindquist E."/>
            <person name="Daum C."/>
            <person name="Ramamoorthy G.K."/>
            <person name="Gryganskyi A."/>
            <person name="Culley D."/>
            <person name="Magnuson J.K."/>
            <person name="James T.Y."/>
            <person name="O'Malley M.A."/>
            <person name="Stajich J.E."/>
            <person name="Spatafora J.W."/>
            <person name="Visel A."/>
            <person name="Grigoriev I.V."/>
        </authorList>
    </citation>
    <scope>NUCLEOTIDE SEQUENCE [LARGE SCALE GENOMIC DNA]</scope>
    <source>
        <strain evidence="2 3">CBS 931.73</strain>
    </source>
</reference>
<comment type="caution">
    <text evidence="2">The sequence shown here is derived from an EMBL/GenBank/DDBJ whole genome shotgun (WGS) entry which is preliminary data.</text>
</comment>
<protein>
    <submittedName>
        <fullName evidence="2">Uncharacterized protein</fullName>
    </submittedName>
</protein>
<keyword evidence="1" id="KW-1133">Transmembrane helix</keyword>
<dbReference type="InParanoid" id="A0A1Y1Z0F2"/>
<accession>A0A1Y1Z0F2</accession>
<feature type="transmembrane region" description="Helical" evidence="1">
    <location>
        <begin position="74"/>
        <end position="95"/>
    </location>
</feature>
<gene>
    <name evidence="2" type="ORF">K493DRAFT_345947</name>
</gene>
<keyword evidence="1" id="KW-0812">Transmembrane</keyword>
<evidence type="ECO:0000313" key="3">
    <source>
        <dbReference type="Proteomes" id="UP000193498"/>
    </source>
</evidence>
<evidence type="ECO:0000256" key="1">
    <source>
        <dbReference type="SAM" id="Phobius"/>
    </source>
</evidence>
<feature type="transmembrane region" description="Helical" evidence="1">
    <location>
        <begin position="145"/>
        <end position="165"/>
    </location>
</feature>
<proteinExistence type="predicted"/>